<gene>
    <name evidence="1" type="ORF">EV702DRAFT_1049465</name>
</gene>
<organism evidence="1 2">
    <name type="scientific">Suillus placidus</name>
    <dbReference type="NCBI Taxonomy" id="48579"/>
    <lineage>
        <taxon>Eukaryota</taxon>
        <taxon>Fungi</taxon>
        <taxon>Dikarya</taxon>
        <taxon>Basidiomycota</taxon>
        <taxon>Agaricomycotina</taxon>
        <taxon>Agaricomycetes</taxon>
        <taxon>Agaricomycetidae</taxon>
        <taxon>Boletales</taxon>
        <taxon>Suillineae</taxon>
        <taxon>Suillaceae</taxon>
        <taxon>Suillus</taxon>
    </lineage>
</organism>
<reference evidence="1" key="1">
    <citation type="journal article" date="2020" name="New Phytol.">
        <title>Comparative genomics reveals dynamic genome evolution in host specialist ectomycorrhizal fungi.</title>
        <authorList>
            <person name="Lofgren L.A."/>
            <person name="Nguyen N.H."/>
            <person name="Vilgalys R."/>
            <person name="Ruytinx J."/>
            <person name="Liao H.L."/>
            <person name="Branco S."/>
            <person name="Kuo A."/>
            <person name="LaButti K."/>
            <person name="Lipzen A."/>
            <person name="Andreopoulos W."/>
            <person name="Pangilinan J."/>
            <person name="Riley R."/>
            <person name="Hundley H."/>
            <person name="Na H."/>
            <person name="Barry K."/>
            <person name="Grigoriev I.V."/>
            <person name="Stajich J.E."/>
            <person name="Kennedy P.G."/>
        </authorList>
    </citation>
    <scope>NUCLEOTIDE SEQUENCE</scope>
    <source>
        <strain evidence="1">DOB743</strain>
    </source>
</reference>
<dbReference type="EMBL" id="JABBWD010000067">
    <property type="protein sequence ID" value="KAG1770142.1"/>
    <property type="molecule type" value="Genomic_DNA"/>
</dbReference>
<evidence type="ECO:0000313" key="2">
    <source>
        <dbReference type="Proteomes" id="UP000714275"/>
    </source>
</evidence>
<proteinExistence type="predicted"/>
<dbReference type="OrthoDB" id="10482968at2759"/>
<dbReference type="Proteomes" id="UP000714275">
    <property type="component" value="Unassembled WGS sequence"/>
</dbReference>
<dbReference type="AlphaFoldDB" id="A0A9P6ZLF0"/>
<name>A0A9P6ZLF0_9AGAM</name>
<sequence length="237" mass="26513">MGGSKVQEWTPTSNISVVEWKKTFQSRKVTGKWVERPKIHKIHSVTATPTKSPMKQPSQDMLYHGGEDYFGDLDQQIIIPLQLPKSLLSTSSNIWCPVHRSACFKSQNDYLRQWVPRTKEYLNILLEQEAPACRSCIICGTDGGFFKESCLVKTGLVISLGHNGNPCPCQDYEGDDIDLFADTDTDRAPSVTNSVLYGPPDLHHIPYKTGQRTMGPCCMDQGNMIIHGDGWAHQGNM</sequence>
<accession>A0A9P6ZLF0</accession>
<keyword evidence="2" id="KW-1185">Reference proteome</keyword>
<protein>
    <submittedName>
        <fullName evidence="1">Uncharacterized protein</fullName>
    </submittedName>
</protein>
<evidence type="ECO:0000313" key="1">
    <source>
        <dbReference type="EMBL" id="KAG1770142.1"/>
    </source>
</evidence>
<comment type="caution">
    <text evidence="1">The sequence shown here is derived from an EMBL/GenBank/DDBJ whole genome shotgun (WGS) entry which is preliminary data.</text>
</comment>